<dbReference type="Proteomes" id="UP000215914">
    <property type="component" value="Unassembled WGS sequence"/>
</dbReference>
<dbReference type="Gramene" id="mRNA:HanXRQr2_Chr01g0016361">
    <property type="protein sequence ID" value="CDS:HanXRQr2_Chr01g0016361.1"/>
    <property type="gene ID" value="HanXRQr2_Chr01g0016361"/>
</dbReference>
<comment type="caution">
    <text evidence="1">The sequence shown here is derived from an EMBL/GenBank/DDBJ whole genome shotgun (WGS) entry which is preliminary data.</text>
</comment>
<evidence type="ECO:0000313" key="2">
    <source>
        <dbReference type="Proteomes" id="UP000215914"/>
    </source>
</evidence>
<name>A0A9K3JUH6_HELAN</name>
<reference evidence="1" key="1">
    <citation type="journal article" date="2017" name="Nature">
        <title>The sunflower genome provides insights into oil metabolism, flowering and Asterid evolution.</title>
        <authorList>
            <person name="Badouin H."/>
            <person name="Gouzy J."/>
            <person name="Grassa C.J."/>
            <person name="Murat F."/>
            <person name="Staton S.E."/>
            <person name="Cottret L."/>
            <person name="Lelandais-Briere C."/>
            <person name="Owens G.L."/>
            <person name="Carrere S."/>
            <person name="Mayjonade B."/>
            <person name="Legrand L."/>
            <person name="Gill N."/>
            <person name="Kane N.C."/>
            <person name="Bowers J.E."/>
            <person name="Hubner S."/>
            <person name="Bellec A."/>
            <person name="Berard A."/>
            <person name="Berges H."/>
            <person name="Blanchet N."/>
            <person name="Boniface M.C."/>
            <person name="Brunel D."/>
            <person name="Catrice O."/>
            <person name="Chaidir N."/>
            <person name="Claudel C."/>
            <person name="Donnadieu C."/>
            <person name="Faraut T."/>
            <person name="Fievet G."/>
            <person name="Helmstetter N."/>
            <person name="King M."/>
            <person name="Knapp S.J."/>
            <person name="Lai Z."/>
            <person name="Le Paslier M.C."/>
            <person name="Lippi Y."/>
            <person name="Lorenzon L."/>
            <person name="Mandel J.R."/>
            <person name="Marage G."/>
            <person name="Marchand G."/>
            <person name="Marquand E."/>
            <person name="Bret-Mestries E."/>
            <person name="Morien E."/>
            <person name="Nambeesan S."/>
            <person name="Nguyen T."/>
            <person name="Pegot-Espagnet P."/>
            <person name="Pouilly N."/>
            <person name="Raftis F."/>
            <person name="Sallet E."/>
            <person name="Schiex T."/>
            <person name="Thomas J."/>
            <person name="Vandecasteele C."/>
            <person name="Vares D."/>
            <person name="Vear F."/>
            <person name="Vautrin S."/>
            <person name="Crespi M."/>
            <person name="Mangin B."/>
            <person name="Burke J.M."/>
            <person name="Salse J."/>
            <person name="Munos S."/>
            <person name="Vincourt P."/>
            <person name="Rieseberg L.H."/>
            <person name="Langlade N.B."/>
        </authorList>
    </citation>
    <scope>NUCLEOTIDE SEQUENCE</scope>
    <source>
        <tissue evidence="1">Leaves</tissue>
    </source>
</reference>
<accession>A0A9K3JUH6</accession>
<dbReference type="AlphaFoldDB" id="A0A9K3JUH6"/>
<protein>
    <submittedName>
        <fullName evidence="1">Uncharacterized protein</fullName>
    </submittedName>
</protein>
<dbReference type="EMBL" id="MNCJ02000316">
    <property type="protein sequence ID" value="KAF5821640.1"/>
    <property type="molecule type" value="Genomic_DNA"/>
</dbReference>
<reference evidence="1" key="2">
    <citation type="submission" date="2020-06" db="EMBL/GenBank/DDBJ databases">
        <title>Helianthus annuus Genome sequencing and assembly Release 2.</title>
        <authorList>
            <person name="Gouzy J."/>
            <person name="Langlade N."/>
            <person name="Munos S."/>
        </authorList>
    </citation>
    <scope>NUCLEOTIDE SEQUENCE</scope>
    <source>
        <tissue evidence="1">Leaves</tissue>
    </source>
</reference>
<proteinExistence type="predicted"/>
<evidence type="ECO:0000313" key="1">
    <source>
        <dbReference type="EMBL" id="KAF5821640.1"/>
    </source>
</evidence>
<gene>
    <name evidence="1" type="ORF">HanXRQr2_Chr01g0016361</name>
</gene>
<keyword evidence="2" id="KW-1185">Reference proteome</keyword>
<organism evidence="1 2">
    <name type="scientific">Helianthus annuus</name>
    <name type="common">Common sunflower</name>
    <dbReference type="NCBI Taxonomy" id="4232"/>
    <lineage>
        <taxon>Eukaryota</taxon>
        <taxon>Viridiplantae</taxon>
        <taxon>Streptophyta</taxon>
        <taxon>Embryophyta</taxon>
        <taxon>Tracheophyta</taxon>
        <taxon>Spermatophyta</taxon>
        <taxon>Magnoliopsida</taxon>
        <taxon>eudicotyledons</taxon>
        <taxon>Gunneridae</taxon>
        <taxon>Pentapetalae</taxon>
        <taxon>asterids</taxon>
        <taxon>campanulids</taxon>
        <taxon>Asterales</taxon>
        <taxon>Asteraceae</taxon>
        <taxon>Asteroideae</taxon>
        <taxon>Heliantheae alliance</taxon>
        <taxon>Heliantheae</taxon>
        <taxon>Helianthus</taxon>
    </lineage>
</organism>
<sequence length="69" mass="8028">MFRKGLSRWVFFVYHFDIVTDSLFYSIENRCTNCDSSTGTFPCRRPTATLVTQIICMFSSNKNLFNISV</sequence>